<name>A0A8D5ALS9_9GAMM</name>
<evidence type="ECO:0000259" key="1">
    <source>
        <dbReference type="SMART" id="SM00460"/>
    </source>
</evidence>
<dbReference type="PANTHER" id="PTHR33490">
    <property type="entry name" value="BLR5614 PROTEIN-RELATED"/>
    <property type="match status" value="1"/>
</dbReference>
<gene>
    <name evidence="2" type="ORF">MoryE10_10310</name>
</gene>
<dbReference type="Proteomes" id="UP000824988">
    <property type="component" value="Chromosome"/>
</dbReference>
<dbReference type="PANTHER" id="PTHR33490:SF6">
    <property type="entry name" value="SLL1049 PROTEIN"/>
    <property type="match status" value="1"/>
</dbReference>
<proteinExistence type="predicted"/>
<dbReference type="EMBL" id="AP019782">
    <property type="protein sequence ID" value="BBL70425.1"/>
    <property type="molecule type" value="Genomic_DNA"/>
</dbReference>
<dbReference type="Pfam" id="PF08379">
    <property type="entry name" value="Bact_transglu_N"/>
    <property type="match status" value="1"/>
</dbReference>
<evidence type="ECO:0000313" key="3">
    <source>
        <dbReference type="Proteomes" id="UP000824988"/>
    </source>
</evidence>
<dbReference type="RefSeq" id="WP_221048419.1">
    <property type="nucleotide sequence ID" value="NZ_AP019782.1"/>
</dbReference>
<dbReference type="InterPro" id="IPR002931">
    <property type="entry name" value="Transglutaminase-like"/>
</dbReference>
<sequence>MHLTIEHSTRYVYDAPVDYSIQQLRLTPRDGFGQRVKRWHLRVNGQMQQHADAYGNAIHTLVVDRPHHEVTITACGEVETGLDLPPAAERLPLQVYLRSTPLTAVDGALSAFAARFAGGRRNRRLDNLMHAVRERIAYRRHVTDTQTSAAQAFALGEGVCQDHAHVFIACCRHLGVPARYVSGYLFTGDGSLVESHAWADAWQEDGWRSYDVANGQRANGSHVRLAAGLDYRDACPVSGIRRGGDGERMAVQVQIAQQ</sequence>
<feature type="domain" description="Transglutaminase-like" evidence="1">
    <location>
        <begin position="152"/>
        <end position="214"/>
    </location>
</feature>
<evidence type="ECO:0000313" key="2">
    <source>
        <dbReference type="EMBL" id="BBL70425.1"/>
    </source>
</evidence>
<dbReference type="InterPro" id="IPR013589">
    <property type="entry name" value="Bac_transglu_N"/>
</dbReference>
<dbReference type="AlphaFoldDB" id="A0A8D5ALS9"/>
<organism evidence="2 3">
    <name type="scientific">Methylogaea oryzae</name>
    <dbReference type="NCBI Taxonomy" id="1295382"/>
    <lineage>
        <taxon>Bacteria</taxon>
        <taxon>Pseudomonadati</taxon>
        <taxon>Pseudomonadota</taxon>
        <taxon>Gammaproteobacteria</taxon>
        <taxon>Methylococcales</taxon>
        <taxon>Methylococcaceae</taxon>
        <taxon>Methylogaea</taxon>
    </lineage>
</organism>
<accession>A0A8D5ALS9</accession>
<reference evidence="2" key="1">
    <citation type="submission" date="2019-06" db="EMBL/GenBank/DDBJ databases">
        <title>Complete genome sequence of Methylogaea oryzae strain JCM16910.</title>
        <authorList>
            <person name="Asakawa S."/>
        </authorList>
    </citation>
    <scope>NUCLEOTIDE SEQUENCE</scope>
    <source>
        <strain evidence="2">E10</strain>
    </source>
</reference>
<protein>
    <recommendedName>
        <fullName evidence="1">Transglutaminase-like domain-containing protein</fullName>
    </recommendedName>
</protein>
<dbReference type="Pfam" id="PF01841">
    <property type="entry name" value="Transglut_core"/>
    <property type="match status" value="1"/>
</dbReference>
<dbReference type="SMART" id="SM00460">
    <property type="entry name" value="TGc"/>
    <property type="match status" value="1"/>
</dbReference>
<dbReference type="KEGG" id="moz:MoryE10_10310"/>
<keyword evidence="3" id="KW-1185">Reference proteome</keyword>